<dbReference type="PROSITE" id="PS50279">
    <property type="entry name" value="BPTI_KUNITZ_2"/>
    <property type="match status" value="1"/>
</dbReference>
<evidence type="ECO:0000256" key="12">
    <source>
        <dbReference type="ARBA" id="ARBA00023180"/>
    </source>
</evidence>
<dbReference type="InterPro" id="IPR042307">
    <property type="entry name" value="Reeler_sf"/>
</dbReference>
<dbReference type="CDD" id="cd08544">
    <property type="entry name" value="Reeler"/>
    <property type="match status" value="1"/>
</dbReference>
<reference evidence="19 20" key="1">
    <citation type="submission" date="2015-12" db="EMBL/GenBank/DDBJ databases">
        <title>The genome of Folsomia candida.</title>
        <authorList>
            <person name="Faddeeva A."/>
            <person name="Derks M.F."/>
            <person name="Anvar Y."/>
            <person name="Smit S."/>
            <person name="Van Straalen N."/>
            <person name="Roelofs D."/>
        </authorList>
    </citation>
    <scope>NUCLEOTIDE SEQUENCE [LARGE SCALE GENOMIC DNA]</scope>
    <source>
        <strain evidence="19 20">VU population</strain>
        <tissue evidence="19">Whole body</tissue>
    </source>
</reference>
<dbReference type="InterPro" id="IPR020901">
    <property type="entry name" value="Prtase_inh_Kunz-CS"/>
</dbReference>
<feature type="compositionally biased region" description="Low complexity" evidence="14">
    <location>
        <begin position="223"/>
        <end position="238"/>
    </location>
</feature>
<dbReference type="EMBL" id="LNIX01000001">
    <property type="protein sequence ID" value="OXA64268.1"/>
    <property type="molecule type" value="Genomic_DNA"/>
</dbReference>
<dbReference type="InterPro" id="IPR002223">
    <property type="entry name" value="Kunitz_BPTI"/>
</dbReference>
<dbReference type="Gene3D" id="4.10.410.10">
    <property type="entry name" value="Pancreatic trypsin inhibitor Kunitz domain"/>
    <property type="match status" value="1"/>
</dbReference>
<dbReference type="InterPro" id="IPR051418">
    <property type="entry name" value="Spondin/Thrombospondin_T1"/>
</dbReference>
<dbReference type="GO" id="GO:0046872">
    <property type="term" value="F:metal ion binding"/>
    <property type="evidence" value="ECO:0007669"/>
    <property type="project" value="UniProtKB-KW"/>
</dbReference>
<keyword evidence="6" id="KW-0479">Metal-binding</keyword>
<proteinExistence type="predicted"/>
<dbReference type="PANTHER" id="PTHR11311:SF16">
    <property type="entry name" value="SPONDIN-1"/>
    <property type="match status" value="1"/>
</dbReference>
<dbReference type="Pfam" id="PF00014">
    <property type="entry name" value="Kunitz_BPTI"/>
    <property type="match status" value="1"/>
</dbReference>
<dbReference type="SMART" id="SM00131">
    <property type="entry name" value="KU"/>
    <property type="match status" value="1"/>
</dbReference>
<dbReference type="OrthoDB" id="347314at2759"/>
<dbReference type="SUPFAM" id="SSF57362">
    <property type="entry name" value="BPTI-like"/>
    <property type="match status" value="1"/>
</dbReference>
<dbReference type="FunFam" id="2.60.40.2130:FF:000002">
    <property type="entry name" value="Putative Spondin-1"/>
    <property type="match status" value="1"/>
</dbReference>
<sequence length="898" mass="97486">MGTEKLLLYALLLIVSGLPRFVPGQHLACDQRRIEGHSPIKQGGDGGFRVGILGPLASRGQYVPNEVYTVTVQGVKTRYSTQKFTEFLLVSESEKQAMVGASGLVTTGLFHIVDESKTRFSDICPDGVTSVNRQPKAEVSILWTAPSVLVASCITFKVTVVERPHVWFMDEGQLSMTLCPQGPPPPPTATTTTTEATTATIASVTASPVKSQGPQIDVVTARPTPSTTTAPPAPTSSSEECCACDDAKYDVMFEGIWSKETHPKDFPDNEWLVHFSDIIGASHTPNMSLYQIGQPASEGIRAVAEWGSTRQLETELMGQASFINTIIKARGLWHPNEKGTSVAAFRVDRWRSLVSLVSMLGPSPDWIVGVSGLQLCLPNCTWLPETSIDLYPLDAGTDSGITYMSPNTPTNPSGPIVPLTPTSPDDPRSPFHGLAKLDPFAKLKIERTRIYPRECSDTTKSSTLFLAENSQNDVERPECAVLDWTPWSECSVRCGKGLRMRKRNYAIPMKADMMRCDRQLVEKEMCLGAQPNCPADDPDDEGICSLTPWSEWSPCSATCGNGTRTRTRRYKSHMGRKKCGGSADLTGSEDCSGPAPCSSTNNQANVVPTASASDPSGDDPTCPLSPWSEWSPCSVSCGAGIRLRSRILLNPETCSGGSGDALREAEDCVGEYGEGCTVQREEAEQLCPLHPDQGPCRDNLLRFYYHEQKGMCLPFTYGGCKGNRNRFDSVEECQQVCGFLSSSPPTDTTTPTTITSTVKASFTRTTPPPPARTPTTTVATHPPPSSTSSLRRTWFIGIEPTTAQPYLESEESFNLDLGAATDPPSDSYLNPLPQLEEDEPLRVDCVVSAWSEWSPCSVSCGASGFRTRTRNVLIQPSSSGRRCPRKLGKRKSCAMPPC</sequence>
<feature type="region of interest" description="Disordered" evidence="14">
    <location>
        <begin position="598"/>
        <end position="622"/>
    </location>
</feature>
<keyword evidence="9" id="KW-0130">Cell adhesion</keyword>
<evidence type="ECO:0000256" key="2">
    <source>
        <dbReference type="ARBA" id="ARBA00019594"/>
    </source>
</evidence>
<feature type="domain" description="BPTI/Kunitz inhibitor" evidence="16">
    <location>
        <begin position="687"/>
        <end position="737"/>
    </location>
</feature>
<evidence type="ECO:0000256" key="3">
    <source>
        <dbReference type="ARBA" id="ARBA00022525"/>
    </source>
</evidence>
<dbReference type="SMART" id="SM00209">
    <property type="entry name" value="TSP1"/>
    <property type="match status" value="4"/>
</dbReference>
<comment type="caution">
    <text evidence="19">The sequence shown here is derived from an EMBL/GenBank/DDBJ whole genome shotgun (WGS) entry which is preliminary data.</text>
</comment>
<feature type="region of interest" description="Disordered" evidence="14">
    <location>
        <begin position="220"/>
        <end position="239"/>
    </location>
</feature>
<evidence type="ECO:0000256" key="14">
    <source>
        <dbReference type="SAM" id="MobiDB-lite"/>
    </source>
</evidence>
<dbReference type="FunFam" id="4.10.410.10:FF:000020">
    <property type="entry name" value="Collagen, type VI, alpha 3"/>
    <property type="match status" value="1"/>
</dbReference>
<dbReference type="NCBIfam" id="NF038123">
    <property type="entry name" value="NF038123_dom"/>
    <property type="match status" value="1"/>
</dbReference>
<evidence type="ECO:0000256" key="8">
    <source>
        <dbReference type="ARBA" id="ARBA00022737"/>
    </source>
</evidence>
<evidence type="ECO:0000256" key="15">
    <source>
        <dbReference type="SAM" id="SignalP"/>
    </source>
</evidence>
<dbReference type="AlphaFoldDB" id="A0A226F480"/>
<comment type="subcellular location">
    <subcellularLocation>
        <location evidence="1">Secreted</location>
        <location evidence="1">Extracellular space</location>
        <location evidence="1">Extracellular matrix</location>
    </subcellularLocation>
</comment>
<dbReference type="PROSITE" id="PS51019">
    <property type="entry name" value="REELIN"/>
    <property type="match status" value="1"/>
</dbReference>
<evidence type="ECO:0000313" key="19">
    <source>
        <dbReference type="EMBL" id="OXA64268.1"/>
    </source>
</evidence>
<evidence type="ECO:0000259" key="18">
    <source>
        <dbReference type="PROSITE" id="PS51020"/>
    </source>
</evidence>
<keyword evidence="7 15" id="KW-0732">Signal</keyword>
<dbReference type="PANTHER" id="PTHR11311">
    <property type="entry name" value="SPONDIN"/>
    <property type="match status" value="1"/>
</dbReference>
<dbReference type="CDD" id="cd00109">
    <property type="entry name" value="Kunitz-type"/>
    <property type="match status" value="1"/>
</dbReference>
<evidence type="ECO:0000256" key="13">
    <source>
        <dbReference type="ARBA" id="ARBA00030964"/>
    </source>
</evidence>
<dbReference type="PROSITE" id="PS50092">
    <property type="entry name" value="TSP1"/>
    <property type="match status" value="4"/>
</dbReference>
<dbReference type="Pfam" id="PF02014">
    <property type="entry name" value="Reeler"/>
    <property type="match status" value="1"/>
</dbReference>
<organism evidence="19 20">
    <name type="scientific">Folsomia candida</name>
    <name type="common">Springtail</name>
    <dbReference type="NCBI Taxonomy" id="158441"/>
    <lineage>
        <taxon>Eukaryota</taxon>
        <taxon>Metazoa</taxon>
        <taxon>Ecdysozoa</taxon>
        <taxon>Arthropoda</taxon>
        <taxon>Hexapoda</taxon>
        <taxon>Collembola</taxon>
        <taxon>Entomobryomorpha</taxon>
        <taxon>Isotomoidea</taxon>
        <taxon>Isotomidae</taxon>
        <taxon>Proisotominae</taxon>
        <taxon>Folsomia</taxon>
    </lineage>
</organism>
<keyword evidence="4" id="KW-0272">Extracellular matrix</keyword>
<feature type="compositionally biased region" description="Polar residues" evidence="14">
    <location>
        <begin position="598"/>
        <end position="614"/>
    </location>
</feature>
<evidence type="ECO:0000313" key="20">
    <source>
        <dbReference type="Proteomes" id="UP000198287"/>
    </source>
</evidence>
<keyword evidence="10" id="KW-0722">Serine protease inhibitor</keyword>
<evidence type="ECO:0000256" key="6">
    <source>
        <dbReference type="ARBA" id="ARBA00022723"/>
    </source>
</evidence>
<dbReference type="STRING" id="158441.A0A226F480"/>
<keyword evidence="20" id="KW-1185">Reference proteome</keyword>
<keyword evidence="5" id="KW-0646">Protease inhibitor</keyword>
<dbReference type="InterPro" id="IPR009465">
    <property type="entry name" value="Spondin_N"/>
</dbReference>
<feature type="compositionally biased region" description="Low complexity" evidence="14">
    <location>
        <begin position="744"/>
        <end position="757"/>
    </location>
</feature>
<feature type="chain" id="PRO_5012398190" description="Spondin-1" evidence="15">
    <location>
        <begin position="25"/>
        <end position="898"/>
    </location>
</feature>
<feature type="compositionally biased region" description="Low complexity" evidence="14">
    <location>
        <begin position="773"/>
        <end position="790"/>
    </location>
</feature>
<dbReference type="PROSITE" id="PS51020">
    <property type="entry name" value="SPONDIN"/>
    <property type="match status" value="1"/>
</dbReference>
<dbReference type="Gene3D" id="2.60.40.2130">
    <property type="entry name" value="F-spondin domain"/>
    <property type="match status" value="1"/>
</dbReference>
<gene>
    <name evidence="19" type="ORF">Fcan01_04004</name>
</gene>
<accession>A0A226F480</accession>
<dbReference type="GO" id="GO:0007155">
    <property type="term" value="P:cell adhesion"/>
    <property type="evidence" value="ECO:0007669"/>
    <property type="project" value="UniProtKB-KW"/>
</dbReference>
<dbReference type="Gene3D" id="2.60.40.4060">
    <property type="entry name" value="Reeler domain"/>
    <property type="match status" value="1"/>
</dbReference>
<feature type="region of interest" description="Disordered" evidence="14">
    <location>
        <begin position="744"/>
        <end position="790"/>
    </location>
</feature>
<dbReference type="InterPro" id="IPR044004">
    <property type="entry name" value="TSP1_spondin_dom"/>
</dbReference>
<protein>
    <recommendedName>
        <fullName evidence="2">Spondin-1</fullName>
    </recommendedName>
    <alternativeName>
        <fullName evidence="13">F-spondin</fullName>
    </alternativeName>
</protein>
<dbReference type="GO" id="GO:0031012">
    <property type="term" value="C:extracellular matrix"/>
    <property type="evidence" value="ECO:0007669"/>
    <property type="project" value="TreeGrafter"/>
</dbReference>
<evidence type="ECO:0000256" key="11">
    <source>
        <dbReference type="ARBA" id="ARBA00023157"/>
    </source>
</evidence>
<evidence type="ECO:0000256" key="1">
    <source>
        <dbReference type="ARBA" id="ARBA00004498"/>
    </source>
</evidence>
<evidence type="ECO:0000256" key="9">
    <source>
        <dbReference type="ARBA" id="ARBA00022889"/>
    </source>
</evidence>
<keyword evidence="11" id="KW-1015">Disulfide bond</keyword>
<keyword evidence="8" id="KW-0677">Repeat</keyword>
<dbReference type="Pfam" id="PF00090">
    <property type="entry name" value="TSP_1"/>
    <property type="match status" value="3"/>
</dbReference>
<dbReference type="Pfam" id="PF19028">
    <property type="entry name" value="TSP1_spondin"/>
    <property type="match status" value="1"/>
</dbReference>
<dbReference type="PRINTS" id="PR00759">
    <property type="entry name" value="BASICPTASE"/>
</dbReference>
<keyword evidence="12" id="KW-0325">Glycoprotein</keyword>
<dbReference type="PROSITE" id="PS00280">
    <property type="entry name" value="BPTI_KUNITZ_1"/>
    <property type="match status" value="1"/>
</dbReference>
<evidence type="ECO:0000259" key="16">
    <source>
        <dbReference type="PROSITE" id="PS50279"/>
    </source>
</evidence>
<dbReference type="SUPFAM" id="SSF82895">
    <property type="entry name" value="TSP-1 type 1 repeat"/>
    <property type="match status" value="4"/>
</dbReference>
<evidence type="ECO:0000256" key="5">
    <source>
        <dbReference type="ARBA" id="ARBA00022690"/>
    </source>
</evidence>
<keyword evidence="3" id="KW-0964">Secreted</keyword>
<evidence type="ECO:0000256" key="10">
    <source>
        <dbReference type="ARBA" id="ARBA00022900"/>
    </source>
</evidence>
<dbReference type="OMA" id="CVIFTAM"/>
<feature type="domain" description="Reelin" evidence="17">
    <location>
        <begin position="13"/>
        <end position="191"/>
    </location>
</feature>
<feature type="domain" description="Spondin" evidence="18">
    <location>
        <begin position="237"/>
        <end position="427"/>
    </location>
</feature>
<feature type="signal peptide" evidence="15">
    <location>
        <begin position="1"/>
        <end position="24"/>
    </location>
</feature>
<name>A0A226F480_FOLCA</name>
<evidence type="ECO:0000256" key="7">
    <source>
        <dbReference type="ARBA" id="ARBA00022729"/>
    </source>
</evidence>
<dbReference type="InterPro" id="IPR036880">
    <property type="entry name" value="Kunitz_BPTI_sf"/>
</dbReference>
<dbReference type="InterPro" id="IPR036383">
    <property type="entry name" value="TSP1_rpt_sf"/>
</dbReference>
<dbReference type="InterPro" id="IPR000884">
    <property type="entry name" value="TSP1_rpt"/>
</dbReference>
<dbReference type="Pfam" id="PF06468">
    <property type="entry name" value="Spond_N"/>
    <property type="match status" value="1"/>
</dbReference>
<dbReference type="Proteomes" id="UP000198287">
    <property type="component" value="Unassembled WGS sequence"/>
</dbReference>
<dbReference type="InterPro" id="IPR038678">
    <property type="entry name" value="Spondin_N_sf"/>
</dbReference>
<dbReference type="FunFam" id="2.20.100.10:FF:000027">
    <property type="entry name" value="Thrombospondin type 1 domain containing 7A"/>
    <property type="match status" value="1"/>
</dbReference>
<dbReference type="Gene3D" id="2.20.100.10">
    <property type="entry name" value="Thrombospondin type-1 (TSP1) repeat"/>
    <property type="match status" value="4"/>
</dbReference>
<dbReference type="InterPro" id="IPR002861">
    <property type="entry name" value="Reeler_dom"/>
</dbReference>
<dbReference type="GO" id="GO:0004867">
    <property type="term" value="F:serine-type endopeptidase inhibitor activity"/>
    <property type="evidence" value="ECO:0007669"/>
    <property type="project" value="UniProtKB-KW"/>
</dbReference>
<evidence type="ECO:0000259" key="17">
    <source>
        <dbReference type="PROSITE" id="PS51019"/>
    </source>
</evidence>
<evidence type="ECO:0000256" key="4">
    <source>
        <dbReference type="ARBA" id="ARBA00022530"/>
    </source>
</evidence>